<reference evidence="1 2" key="2">
    <citation type="submission" date="2018-11" db="EMBL/GenBank/DDBJ databases">
        <authorList>
            <consortium name="Pathogen Informatics"/>
        </authorList>
    </citation>
    <scope>NUCLEOTIDE SEQUENCE [LARGE SCALE GENOMIC DNA]</scope>
</reference>
<evidence type="ECO:0000313" key="1">
    <source>
        <dbReference type="EMBL" id="VDN00379.1"/>
    </source>
</evidence>
<evidence type="ECO:0000313" key="3">
    <source>
        <dbReference type="WBParaSite" id="TCLT_0000369901-mRNA-1"/>
    </source>
</evidence>
<evidence type="ECO:0000313" key="2">
    <source>
        <dbReference type="Proteomes" id="UP000276776"/>
    </source>
</evidence>
<dbReference type="AlphaFoldDB" id="A0A0N5CTY7"/>
<dbReference type="Proteomes" id="UP000276776">
    <property type="component" value="Unassembled WGS sequence"/>
</dbReference>
<name>A0A0N5CTY7_THECL</name>
<reference evidence="3" key="1">
    <citation type="submission" date="2017-02" db="UniProtKB">
        <authorList>
            <consortium name="WormBaseParasite"/>
        </authorList>
    </citation>
    <scope>IDENTIFICATION</scope>
</reference>
<sequence length="39" mass="4503">MRLNDIEVNDYQWHRLTLFQVSFGFSPSVSTVCLSLDAL</sequence>
<dbReference type="EMBL" id="UYYF01002283">
    <property type="protein sequence ID" value="VDN00379.1"/>
    <property type="molecule type" value="Genomic_DNA"/>
</dbReference>
<gene>
    <name evidence="1" type="ORF">TCLT_LOCUS3688</name>
</gene>
<dbReference type="WBParaSite" id="TCLT_0000369901-mRNA-1">
    <property type="protein sequence ID" value="TCLT_0000369901-mRNA-1"/>
    <property type="gene ID" value="TCLT_0000369901"/>
</dbReference>
<keyword evidence="2" id="KW-1185">Reference proteome</keyword>
<organism evidence="3">
    <name type="scientific">Thelazia callipaeda</name>
    <name type="common">Oriental eyeworm</name>
    <name type="synonym">Parasitic nematode</name>
    <dbReference type="NCBI Taxonomy" id="103827"/>
    <lineage>
        <taxon>Eukaryota</taxon>
        <taxon>Metazoa</taxon>
        <taxon>Ecdysozoa</taxon>
        <taxon>Nematoda</taxon>
        <taxon>Chromadorea</taxon>
        <taxon>Rhabditida</taxon>
        <taxon>Spirurina</taxon>
        <taxon>Spiruromorpha</taxon>
        <taxon>Thelazioidea</taxon>
        <taxon>Thelaziidae</taxon>
        <taxon>Thelazia</taxon>
    </lineage>
</organism>
<proteinExistence type="predicted"/>
<protein>
    <submittedName>
        <fullName evidence="3">DUF3265 domain-containing protein</fullName>
    </submittedName>
</protein>
<accession>A0A0N5CTY7</accession>